<feature type="region of interest" description="Disordered" evidence="1">
    <location>
        <begin position="1"/>
        <end position="73"/>
    </location>
</feature>
<reference evidence="2 3" key="1">
    <citation type="submission" date="2024-01" db="EMBL/GenBank/DDBJ databases">
        <title>Complete genome of Cladobotryum mycophilum ATHUM6906.</title>
        <authorList>
            <person name="Christinaki A.C."/>
            <person name="Myridakis A.I."/>
            <person name="Kouvelis V.N."/>
        </authorList>
    </citation>
    <scope>NUCLEOTIDE SEQUENCE [LARGE SCALE GENOMIC DNA]</scope>
    <source>
        <strain evidence="2 3">ATHUM6906</strain>
    </source>
</reference>
<comment type="caution">
    <text evidence="2">The sequence shown here is derived from an EMBL/GenBank/DDBJ whole genome shotgun (WGS) entry which is preliminary data.</text>
</comment>
<keyword evidence="3" id="KW-1185">Reference proteome</keyword>
<accession>A0ABR0SL00</accession>
<evidence type="ECO:0000313" key="3">
    <source>
        <dbReference type="Proteomes" id="UP001338125"/>
    </source>
</evidence>
<protein>
    <submittedName>
        <fullName evidence="2">Uncharacterized protein</fullName>
    </submittedName>
</protein>
<proteinExistence type="predicted"/>
<dbReference type="EMBL" id="JAVFKD010000012">
    <property type="protein sequence ID" value="KAK5992813.1"/>
    <property type="molecule type" value="Genomic_DNA"/>
</dbReference>
<name>A0ABR0SL00_9HYPO</name>
<gene>
    <name evidence="2" type="ORF">PT974_06232</name>
</gene>
<sequence>MAKNKKKGGKPQLKALAANSSKHTKPPEKPPPEVFSASNKSLGQKRRRRPNRNKENQQESIGQVSPKPDKMPGLIHKYGMVESRRRLEQRGFHPKVTTQTLKEVQDEWRERMMRDAIRPSPKVFWKKGHGLDPTATRGFLIKGNALFEDVSGGDEAVSNDDSATLESILRHPQIGPQTLKTIFESGRTATMNLALASPNLWDIVTSNVKIWSTTSSALIHDGLPDVFVAVAPDYTVGEILKFRSDYPHDFELMQLGVLDINHPEKWKDNAIRYEQTVTYKANRYKRAYENAVKTDPSLAFAGPAIYADWVLPSTYMYLKRMRHIEPVLGTTWMGSQTFKDHPRQMPFQFSIRESVYNVQKMMIKISEQPNTLSILQFHKVPMFDRRLLAIILRACPNVQMIGVYDCPLITFGDVLCILDLIHEINVTRRLEGQPEIRSFDFYPHFYEGMRYQHQDSATYGITWGPHARDPVQRGFFQIILEAFLKAKAMSINVLFDKGGSFLDFLHRVPNTPFAVPGFLDAIYRYLELDEESEDFESDKKQAIYDLLKPVRMGLERVSQDWHHWYIHQMGRHQVFCASCGYETFQDFFTPTIRQGPPHRRICSKCLLQDYMDQEDGHRAVMKSLILRNLFRDWRPREFNLDAPILKEGQGLMHLRTTNSIRPRPPGMVETAGGYLAAPHYQEPMVRGERIPQNSLQNLPSLFDLLDDNNAVSAAGWSRAKRHGFNFDIIGGATAEYNWQKHGDDTNPNRSDPFPILPQTDEMKFQDHPLEIQPAKPTDCLASMDNRDALYVWREMEKRGW</sequence>
<evidence type="ECO:0000256" key="1">
    <source>
        <dbReference type="SAM" id="MobiDB-lite"/>
    </source>
</evidence>
<evidence type="ECO:0000313" key="2">
    <source>
        <dbReference type="EMBL" id="KAK5992813.1"/>
    </source>
</evidence>
<organism evidence="2 3">
    <name type="scientific">Cladobotryum mycophilum</name>
    <dbReference type="NCBI Taxonomy" id="491253"/>
    <lineage>
        <taxon>Eukaryota</taxon>
        <taxon>Fungi</taxon>
        <taxon>Dikarya</taxon>
        <taxon>Ascomycota</taxon>
        <taxon>Pezizomycotina</taxon>
        <taxon>Sordariomycetes</taxon>
        <taxon>Hypocreomycetidae</taxon>
        <taxon>Hypocreales</taxon>
        <taxon>Hypocreaceae</taxon>
        <taxon>Cladobotryum</taxon>
    </lineage>
</organism>
<dbReference type="Proteomes" id="UP001338125">
    <property type="component" value="Unassembled WGS sequence"/>
</dbReference>